<accession>A0A7Z7NPP6</accession>
<reference evidence="2" key="1">
    <citation type="submission" date="2018-01" db="EMBL/GenBank/DDBJ databases">
        <authorList>
            <person name="Clerissi C."/>
        </authorList>
    </citation>
    <scope>NUCLEOTIDE SEQUENCE [LARGE SCALE GENOMIC DNA]</scope>
    <source>
        <strain evidence="2">Cupriavidus taiwanensis STM 6021</strain>
    </source>
</reference>
<comment type="caution">
    <text evidence="2">The sequence shown here is derived from an EMBL/GenBank/DDBJ whole genome shotgun (WGS) entry which is preliminary data.</text>
</comment>
<evidence type="ECO:0000256" key="1">
    <source>
        <dbReference type="SAM" id="MobiDB-lite"/>
    </source>
</evidence>
<dbReference type="Proteomes" id="UP000257139">
    <property type="component" value="Plasmid CBM2594_p"/>
</dbReference>
<name>A0A7Z7NPP6_9BURK</name>
<protein>
    <submittedName>
        <fullName evidence="2">Uncharacterized protein</fullName>
    </submittedName>
</protein>
<organism evidence="2">
    <name type="scientific">Cupriavidus taiwanensis</name>
    <dbReference type="NCBI Taxonomy" id="164546"/>
    <lineage>
        <taxon>Bacteria</taxon>
        <taxon>Pseudomonadati</taxon>
        <taxon>Pseudomonadota</taxon>
        <taxon>Betaproteobacteria</taxon>
        <taxon>Burkholderiales</taxon>
        <taxon>Burkholderiaceae</taxon>
        <taxon>Cupriavidus</taxon>
    </lineage>
</organism>
<feature type="region of interest" description="Disordered" evidence="1">
    <location>
        <begin position="103"/>
        <end position="131"/>
    </location>
</feature>
<feature type="region of interest" description="Disordered" evidence="1">
    <location>
        <begin position="1"/>
        <end position="20"/>
    </location>
</feature>
<dbReference type="EMBL" id="OGUU01000038">
    <property type="protein sequence ID" value="SPC25411.1"/>
    <property type="molecule type" value="Genomic_DNA"/>
</dbReference>
<dbReference type="AlphaFoldDB" id="A0A7Z7NPP6"/>
<sequence length="242" mass="25155">MLRAAAPTPGASGLLPQRRGADLGRAGGDAVVAQAGSQCGAERGVFPGWPLVVPAATARIGLGGRILCDSRFPLSWHAPNLPLIPPYRLSVIARPACPARWTMGPDRGRRSAVGPGDLAGETPTWGHGLALQSPGRRIVRPLGAAFPRGGQVTRHGLPRLACPDGEQSGSAPHTMLGTVYTNQPILISGGGGTNVAGRLPQFAGMHWLKEPTDYNRGGDAVAGANGTPPASPFRRHEIRSIY</sequence>
<evidence type="ECO:0000313" key="2">
    <source>
        <dbReference type="EMBL" id="SPC25411.1"/>
    </source>
</evidence>
<proteinExistence type="predicted"/>
<gene>
    <name evidence="2" type="ORF">CBM2594_P310030</name>
</gene>